<sequence>MTSAGLCAWHLCTQQMPSPKEVIVIHDDSSEPDIEHTVSYTSVPMRAPAYNQNLLDDKSFTATATVASSASCVANSAVSITANPHTPPQALLDSTSGTANAEEHNQPRYMTRSVVQNAVRRKNEQLIIEQASHQQLHTSNLSSTAQSGMTAPNPSAFTFTQNTSCSHADASAASSQVDPYSLLAYAYSQQHNQTWTSAALYQAARAVAVAADPAPLAKQQVSNEAAPTQPRKKQRTLQQPQSSQQQPAVKRRKNAAATKAAAPSQRGGRARGTQRSKQQVSNAFIHIMRPTTGMFNLLG</sequence>
<feature type="region of interest" description="Disordered" evidence="1">
    <location>
        <begin position="218"/>
        <end position="285"/>
    </location>
</feature>
<protein>
    <submittedName>
        <fullName evidence="2">Uncharacterized protein</fullName>
    </submittedName>
</protein>
<name>A0A2G5BBR0_COERN</name>
<evidence type="ECO:0000313" key="3">
    <source>
        <dbReference type="Proteomes" id="UP000242474"/>
    </source>
</evidence>
<reference evidence="2 3" key="1">
    <citation type="journal article" date="2015" name="Genome Biol. Evol.">
        <title>Phylogenomic analyses indicate that early fungi evolved digesting cell walls of algal ancestors of land plants.</title>
        <authorList>
            <person name="Chang Y."/>
            <person name="Wang S."/>
            <person name="Sekimoto S."/>
            <person name="Aerts A.L."/>
            <person name="Choi C."/>
            <person name="Clum A."/>
            <person name="LaButti K.M."/>
            <person name="Lindquist E.A."/>
            <person name="Yee Ngan C."/>
            <person name="Ohm R.A."/>
            <person name="Salamov A.A."/>
            <person name="Grigoriev I.V."/>
            <person name="Spatafora J.W."/>
            <person name="Berbee M.L."/>
        </authorList>
    </citation>
    <scope>NUCLEOTIDE SEQUENCE [LARGE SCALE GENOMIC DNA]</scope>
    <source>
        <strain evidence="2 3">NRRL 1564</strain>
    </source>
</reference>
<accession>A0A2G5BBR0</accession>
<keyword evidence="3" id="KW-1185">Reference proteome</keyword>
<evidence type="ECO:0000313" key="2">
    <source>
        <dbReference type="EMBL" id="PIA16454.1"/>
    </source>
</evidence>
<dbReference type="AlphaFoldDB" id="A0A2G5BBR0"/>
<dbReference type="EMBL" id="KZ303499">
    <property type="protein sequence ID" value="PIA16454.1"/>
    <property type="molecule type" value="Genomic_DNA"/>
</dbReference>
<feature type="region of interest" description="Disordered" evidence="1">
    <location>
        <begin position="84"/>
        <end position="106"/>
    </location>
</feature>
<dbReference type="Proteomes" id="UP000242474">
    <property type="component" value="Unassembled WGS sequence"/>
</dbReference>
<dbReference type="OrthoDB" id="5599889at2759"/>
<proteinExistence type="predicted"/>
<gene>
    <name evidence="2" type="ORF">COEREDRAFT_86859</name>
</gene>
<evidence type="ECO:0000256" key="1">
    <source>
        <dbReference type="SAM" id="MobiDB-lite"/>
    </source>
</evidence>
<feature type="compositionally biased region" description="Low complexity" evidence="1">
    <location>
        <begin position="238"/>
        <end position="248"/>
    </location>
</feature>
<organism evidence="2 3">
    <name type="scientific">Coemansia reversa (strain ATCC 12441 / NRRL 1564)</name>
    <dbReference type="NCBI Taxonomy" id="763665"/>
    <lineage>
        <taxon>Eukaryota</taxon>
        <taxon>Fungi</taxon>
        <taxon>Fungi incertae sedis</taxon>
        <taxon>Zoopagomycota</taxon>
        <taxon>Kickxellomycotina</taxon>
        <taxon>Kickxellomycetes</taxon>
        <taxon>Kickxellales</taxon>
        <taxon>Kickxellaceae</taxon>
        <taxon>Coemansia</taxon>
    </lineage>
</organism>